<protein>
    <submittedName>
        <fullName evidence="2">NudC domain containing 3</fullName>
    </submittedName>
</protein>
<dbReference type="PANTHER" id="PTHR12356:SF19">
    <property type="entry name" value="NUDC DOMAIN-CONTAINING PROTEIN 3"/>
    <property type="match status" value="1"/>
</dbReference>
<dbReference type="PANTHER" id="PTHR12356">
    <property type="entry name" value="NUCLEAR MOVEMENT PROTEIN NUDC"/>
    <property type="match status" value="1"/>
</dbReference>
<dbReference type="GO" id="GO:0051082">
    <property type="term" value="F:unfolded protein binding"/>
    <property type="evidence" value="ECO:0007669"/>
    <property type="project" value="TreeGrafter"/>
</dbReference>
<dbReference type="AlphaFoldDB" id="A0A286XYS4"/>
<dbReference type="GO" id="GO:0006457">
    <property type="term" value="P:protein folding"/>
    <property type="evidence" value="ECO:0007669"/>
    <property type="project" value="TreeGrafter"/>
</dbReference>
<reference evidence="3" key="1">
    <citation type="journal article" date="2011" name="Nature">
        <title>A high-resolution map of human evolutionary constraint using 29 mammals.</title>
        <authorList>
            <person name="Lindblad-Toh K."/>
            <person name="Garber M."/>
            <person name="Zuk O."/>
            <person name="Lin M.F."/>
            <person name="Parker B.J."/>
            <person name="Washietl S."/>
            <person name="Kheradpour P."/>
            <person name="Ernst J."/>
            <person name="Jordan G."/>
            <person name="Mauceli E."/>
            <person name="Ward L.D."/>
            <person name="Lowe C.B."/>
            <person name="Holloway A.K."/>
            <person name="Clamp M."/>
            <person name="Gnerre S."/>
            <person name="Alfoldi J."/>
            <person name="Beal K."/>
            <person name="Chang J."/>
            <person name="Clawson H."/>
            <person name="Cuff J."/>
            <person name="Di Palma F."/>
            <person name="Fitzgerald S."/>
            <person name="Flicek P."/>
            <person name="Guttman M."/>
            <person name="Hubisz M.J."/>
            <person name="Jaffe D.B."/>
            <person name="Jungreis I."/>
            <person name="Kent W.J."/>
            <person name="Kostka D."/>
            <person name="Lara M."/>
            <person name="Martins A.L."/>
            <person name="Massingham T."/>
            <person name="Moltke I."/>
            <person name="Raney B.J."/>
            <person name="Rasmussen M.D."/>
            <person name="Robinson J."/>
            <person name="Stark A."/>
            <person name="Vilella A.J."/>
            <person name="Wen J."/>
            <person name="Xie X."/>
            <person name="Zody M.C."/>
            <person name="Baldwin J."/>
            <person name="Bloom T."/>
            <person name="Chin C.W."/>
            <person name="Heiman D."/>
            <person name="Nicol R."/>
            <person name="Nusbaum C."/>
            <person name="Young S."/>
            <person name="Wilkinson J."/>
            <person name="Worley K.C."/>
            <person name="Kovar C.L."/>
            <person name="Muzny D.M."/>
            <person name="Gibbs R.A."/>
            <person name="Cree A."/>
            <person name="Dihn H.H."/>
            <person name="Fowler G."/>
            <person name="Jhangiani S."/>
            <person name="Joshi V."/>
            <person name="Lee S."/>
            <person name="Lewis L.R."/>
            <person name="Nazareth L.V."/>
            <person name="Okwuonu G."/>
            <person name="Santibanez J."/>
            <person name="Warren W.C."/>
            <person name="Mardis E.R."/>
            <person name="Weinstock G.M."/>
            <person name="Wilson R.K."/>
            <person name="Delehaunty K."/>
            <person name="Dooling D."/>
            <person name="Fronik C."/>
            <person name="Fulton L."/>
            <person name="Fulton B."/>
            <person name="Graves T."/>
            <person name="Minx P."/>
            <person name="Sodergren E."/>
            <person name="Birney E."/>
            <person name="Margulies E.H."/>
            <person name="Herrero J."/>
            <person name="Green E.D."/>
            <person name="Haussler D."/>
            <person name="Siepel A."/>
            <person name="Goldman N."/>
            <person name="Pollard K.S."/>
            <person name="Pedersen J.S."/>
            <person name="Lander E.S."/>
            <person name="Kellis M."/>
        </authorList>
    </citation>
    <scope>NUCLEOTIDE SEQUENCE [LARGE SCALE GENOMIC DNA]</scope>
    <source>
        <strain evidence="3">2N</strain>
    </source>
</reference>
<dbReference type="Bgee" id="ENSCPOG00000032095">
    <property type="expression patterns" value="Expressed in frontal cortex and 13 other cell types or tissues"/>
</dbReference>
<dbReference type="GO" id="GO:0005737">
    <property type="term" value="C:cytoplasm"/>
    <property type="evidence" value="ECO:0007669"/>
    <property type="project" value="TreeGrafter"/>
</dbReference>
<evidence type="ECO:0000313" key="2">
    <source>
        <dbReference type="Ensembl" id="ENSCPOP00000030699.1"/>
    </source>
</evidence>
<proteinExistence type="predicted"/>
<dbReference type="EMBL" id="AAKN02045349">
    <property type="status" value="NOT_ANNOTATED_CDS"/>
    <property type="molecule type" value="Genomic_DNA"/>
</dbReference>
<dbReference type="VEuPathDB" id="HostDB:ENSCPOG00000032095"/>
<gene>
    <name evidence="2" type="primary">NUDCD3</name>
</gene>
<dbReference type="EMBL" id="AAKN02045347">
    <property type="status" value="NOT_ANNOTATED_CDS"/>
    <property type="molecule type" value="Genomic_DNA"/>
</dbReference>
<feature type="compositionally biased region" description="Basic and acidic residues" evidence="1">
    <location>
        <begin position="1"/>
        <end position="33"/>
    </location>
</feature>
<organism evidence="2 3">
    <name type="scientific">Cavia porcellus</name>
    <name type="common">Guinea pig</name>
    <dbReference type="NCBI Taxonomy" id="10141"/>
    <lineage>
        <taxon>Eukaryota</taxon>
        <taxon>Metazoa</taxon>
        <taxon>Chordata</taxon>
        <taxon>Craniata</taxon>
        <taxon>Vertebrata</taxon>
        <taxon>Euteleostomi</taxon>
        <taxon>Mammalia</taxon>
        <taxon>Eutheria</taxon>
        <taxon>Euarchontoglires</taxon>
        <taxon>Glires</taxon>
        <taxon>Rodentia</taxon>
        <taxon>Hystricomorpha</taxon>
        <taxon>Caviidae</taxon>
        <taxon>Cavia</taxon>
    </lineage>
</organism>
<dbReference type="InterPro" id="IPR008978">
    <property type="entry name" value="HSP20-like_chaperone"/>
</dbReference>
<dbReference type="SUPFAM" id="SSF49764">
    <property type="entry name" value="HSP20-like chaperones"/>
    <property type="match status" value="1"/>
</dbReference>
<dbReference type="InterPro" id="IPR037898">
    <property type="entry name" value="NudC_fam"/>
</dbReference>
<dbReference type="Gene3D" id="2.60.40.790">
    <property type="match status" value="2"/>
</dbReference>
<dbReference type="Proteomes" id="UP000005447">
    <property type="component" value="Unassembled WGS sequence"/>
</dbReference>
<sequence>VFKTFDHMARQDDEKKRKELEEKIRKKEEEEAKAVGTATAEKEPVPVPVQEIEIDSVMESTGLQVVEKAQPLGSQVAEQEGTQDSEEVEASGAIASAAEVPPEPPELPRAQEQFQRNPDSYNGAVRENYTWSQDYTDLEVRVPVPKHVVKGKQVSLSKVGEYWWNAILEGEEPIDIDKINKERSMATVDEEEQAVLDRLTFDYHQKLQGKPQSHELKVHEMLKKGWDAEGSPFRGQRFDPAMFNISPGAVQF</sequence>
<evidence type="ECO:0000313" key="3">
    <source>
        <dbReference type="Proteomes" id="UP000005447"/>
    </source>
</evidence>
<evidence type="ECO:0000256" key="1">
    <source>
        <dbReference type="SAM" id="MobiDB-lite"/>
    </source>
</evidence>
<dbReference type="GeneTree" id="ENSGT00940000158444"/>
<name>A0A286XYS4_CAVPO</name>
<dbReference type="Ensembl" id="ENSCPOT00000037419.1">
    <property type="protein sequence ID" value="ENSCPOP00000030699.1"/>
    <property type="gene ID" value="ENSCPOG00000032095.1"/>
</dbReference>
<feature type="region of interest" description="Disordered" evidence="1">
    <location>
        <begin position="1"/>
        <end position="48"/>
    </location>
</feature>
<dbReference type="EMBL" id="AAKN02045350">
    <property type="status" value="NOT_ANNOTATED_CDS"/>
    <property type="molecule type" value="Genomic_DNA"/>
</dbReference>
<accession>A0A286XYS4</accession>
<keyword evidence="3" id="KW-1185">Reference proteome</keyword>
<dbReference type="EMBL" id="AAKN02045348">
    <property type="status" value="NOT_ANNOTATED_CDS"/>
    <property type="molecule type" value="Genomic_DNA"/>
</dbReference>
<feature type="region of interest" description="Disordered" evidence="1">
    <location>
        <begin position="70"/>
        <end position="123"/>
    </location>
</feature>
<reference evidence="2" key="2">
    <citation type="submission" date="2025-08" db="UniProtKB">
        <authorList>
            <consortium name="Ensembl"/>
        </authorList>
    </citation>
    <scope>IDENTIFICATION</scope>
    <source>
        <strain evidence="2">2N</strain>
    </source>
</reference>
<reference evidence="2" key="3">
    <citation type="submission" date="2025-09" db="UniProtKB">
        <authorList>
            <consortium name="Ensembl"/>
        </authorList>
    </citation>
    <scope>IDENTIFICATION</scope>
    <source>
        <strain evidence="2">2N</strain>
    </source>
</reference>